<protein>
    <submittedName>
        <fullName evidence="1">Uncharacterized protein</fullName>
    </submittedName>
</protein>
<evidence type="ECO:0000313" key="1">
    <source>
        <dbReference type="EMBL" id="MPM11795.1"/>
    </source>
</evidence>
<gene>
    <name evidence="1" type="ORF">SDC9_58146</name>
</gene>
<reference evidence="1" key="1">
    <citation type="submission" date="2019-08" db="EMBL/GenBank/DDBJ databases">
        <authorList>
            <person name="Kucharzyk K."/>
            <person name="Murdoch R.W."/>
            <person name="Higgins S."/>
            <person name="Loffler F."/>
        </authorList>
    </citation>
    <scope>NUCLEOTIDE SEQUENCE</scope>
</reference>
<comment type="caution">
    <text evidence="1">The sequence shown here is derived from an EMBL/GenBank/DDBJ whole genome shotgun (WGS) entry which is preliminary data.</text>
</comment>
<organism evidence="1">
    <name type="scientific">bioreactor metagenome</name>
    <dbReference type="NCBI Taxonomy" id="1076179"/>
    <lineage>
        <taxon>unclassified sequences</taxon>
        <taxon>metagenomes</taxon>
        <taxon>ecological metagenomes</taxon>
    </lineage>
</organism>
<proteinExistence type="predicted"/>
<dbReference type="AlphaFoldDB" id="A0A644X6M7"/>
<accession>A0A644X6M7</accession>
<sequence>MFTSRIEGDFVGDAEPDKPGVPEVHSVNALKILQVVFPETVFCSGNRCRRDHIDKPASIFVN</sequence>
<dbReference type="EMBL" id="VSSQ01001879">
    <property type="protein sequence ID" value="MPM11795.1"/>
    <property type="molecule type" value="Genomic_DNA"/>
</dbReference>
<name>A0A644X6M7_9ZZZZ</name>